<organism evidence="1 2">
    <name type="scientific">Phtheirospermum japonicum</name>
    <dbReference type="NCBI Taxonomy" id="374723"/>
    <lineage>
        <taxon>Eukaryota</taxon>
        <taxon>Viridiplantae</taxon>
        <taxon>Streptophyta</taxon>
        <taxon>Embryophyta</taxon>
        <taxon>Tracheophyta</taxon>
        <taxon>Spermatophyta</taxon>
        <taxon>Magnoliopsida</taxon>
        <taxon>eudicotyledons</taxon>
        <taxon>Gunneridae</taxon>
        <taxon>Pentapetalae</taxon>
        <taxon>asterids</taxon>
        <taxon>lamiids</taxon>
        <taxon>Lamiales</taxon>
        <taxon>Orobanchaceae</taxon>
        <taxon>Orobanchaceae incertae sedis</taxon>
        <taxon>Phtheirospermum</taxon>
    </lineage>
</organism>
<dbReference type="Proteomes" id="UP000653305">
    <property type="component" value="Unassembled WGS sequence"/>
</dbReference>
<name>A0A830BNM9_9LAMI</name>
<gene>
    <name evidence="1" type="ORF">PHJA_001065400</name>
</gene>
<sequence>MTVLDLCLRIGNGERLGFDTKMMGLSEFEACPYLGGVCKVRAKLPDAYPCKSRTIAATSHHHRGGVNGMVSRSENDDVVGSGPDEKAHSNDVFVQILKTAHLISQGYSGTIMVQLVPKDEGHVALMELGKWRLEGLDQLYAQAVQVRQWDKSDGENENC</sequence>
<dbReference type="OrthoDB" id="1873691at2759"/>
<protein>
    <submittedName>
        <fullName evidence="1">Uncharacterized protein</fullName>
    </submittedName>
</protein>
<dbReference type="EMBL" id="BMAC01000183">
    <property type="protein sequence ID" value="GFP89217.1"/>
    <property type="molecule type" value="Genomic_DNA"/>
</dbReference>
<dbReference type="AlphaFoldDB" id="A0A830BNM9"/>
<proteinExistence type="predicted"/>
<reference evidence="1" key="1">
    <citation type="submission" date="2020-07" db="EMBL/GenBank/DDBJ databases">
        <title>Ethylene signaling mediates host invasion by parasitic plants.</title>
        <authorList>
            <person name="Yoshida S."/>
        </authorList>
    </citation>
    <scope>NUCLEOTIDE SEQUENCE</scope>
    <source>
        <strain evidence="1">Okayama</strain>
    </source>
</reference>
<accession>A0A830BNM9</accession>
<evidence type="ECO:0000313" key="1">
    <source>
        <dbReference type="EMBL" id="GFP89217.1"/>
    </source>
</evidence>
<evidence type="ECO:0000313" key="2">
    <source>
        <dbReference type="Proteomes" id="UP000653305"/>
    </source>
</evidence>
<comment type="caution">
    <text evidence="1">The sequence shown here is derived from an EMBL/GenBank/DDBJ whole genome shotgun (WGS) entry which is preliminary data.</text>
</comment>
<keyword evidence="2" id="KW-1185">Reference proteome</keyword>